<comment type="similarity">
    <text evidence="1">Belongs to the acetyl-CoA hydrolase/transferase family.</text>
</comment>
<dbReference type="PANTHER" id="PTHR21432:SF20">
    <property type="entry name" value="ACETYL-COA HYDROLASE"/>
    <property type="match status" value="1"/>
</dbReference>
<organism evidence="5 6">
    <name type="scientific">Lentibacillus amyloliquefaciens</name>
    <dbReference type="NCBI Taxonomy" id="1472767"/>
    <lineage>
        <taxon>Bacteria</taxon>
        <taxon>Bacillati</taxon>
        <taxon>Bacillota</taxon>
        <taxon>Bacilli</taxon>
        <taxon>Bacillales</taxon>
        <taxon>Bacillaceae</taxon>
        <taxon>Lentibacillus</taxon>
    </lineage>
</organism>
<gene>
    <name evidence="5" type="ORF">AOX59_14025</name>
</gene>
<dbReference type="KEGG" id="lao:AOX59_14025"/>
<dbReference type="InterPro" id="IPR026888">
    <property type="entry name" value="AcetylCoA_hyd_C"/>
</dbReference>
<dbReference type="Gene3D" id="3.40.1080.10">
    <property type="entry name" value="Glutaconate Coenzyme A-transferase"/>
    <property type="match status" value="1"/>
</dbReference>
<dbReference type="Pfam" id="PF02550">
    <property type="entry name" value="AcetylCoA_hydro"/>
    <property type="match status" value="1"/>
</dbReference>
<dbReference type="GO" id="GO:0006083">
    <property type="term" value="P:acetate metabolic process"/>
    <property type="evidence" value="ECO:0007669"/>
    <property type="project" value="InterPro"/>
</dbReference>
<dbReference type="Proteomes" id="UP000050331">
    <property type="component" value="Chromosome"/>
</dbReference>
<accession>A0A0U3W917</accession>
<dbReference type="RefSeq" id="WP_068446500.1">
    <property type="nucleotide sequence ID" value="NZ_CP013862.1"/>
</dbReference>
<proteinExistence type="inferred from homology"/>
<dbReference type="Pfam" id="PF13336">
    <property type="entry name" value="AcetylCoA_hyd_C"/>
    <property type="match status" value="1"/>
</dbReference>
<keyword evidence="2 5" id="KW-0808">Transferase</keyword>
<keyword evidence="6" id="KW-1185">Reference proteome</keyword>
<evidence type="ECO:0000313" key="6">
    <source>
        <dbReference type="Proteomes" id="UP000050331"/>
    </source>
</evidence>
<dbReference type="AlphaFoldDB" id="A0A0U3W917"/>
<dbReference type="Gene3D" id="3.30.750.70">
    <property type="entry name" value="4-hydroxybutyrate coenzyme like domains"/>
    <property type="match status" value="1"/>
</dbReference>
<dbReference type="Gene3D" id="3.40.1080.20">
    <property type="entry name" value="Acetyl-CoA hydrolase/transferase C-terminal domain"/>
    <property type="match status" value="1"/>
</dbReference>
<name>A0A0U3W917_9BACI</name>
<dbReference type="OrthoDB" id="9801795at2"/>
<evidence type="ECO:0000256" key="2">
    <source>
        <dbReference type="ARBA" id="ARBA00022679"/>
    </source>
</evidence>
<sequence length="427" mass="47024">MNPAQLYKQKLKTKEDAVTYIQPETDIITPILAAEPGLLMKQLVLHDGLKGNRLFQMLSSHEVINPDPEKLKVISMFMGATERKAFKEGKIDLLPNNFSDVPKILKQTGRKPVVMSVASPMNENGYFSLGTNADHTIALIPHADKVLLQVNENMPRTFGENHVHISEVTALIENHQPVPEAPQAPEQSEKDKLIGDEVAGLIGNGDTLQIGFGSIPNAIIDNLKHYRNLSIHTEMVPEKIISLYESGAVTNENNPFQKGKMTATFAFGSRDLYDFMHENETIYMMPVNKTNHVGLLQEANNLVTVNAGVEVDFLGQVNAEMVGGTYWSSTGGQSDFQVASRLSEGGRGVICLHATAKNDTISKIVPSLSPGTPVTTSKNDVDYIITEYGVARLRGKTIRERTKALIAIAHPDFKDELTFKAKEMGYL</sequence>
<evidence type="ECO:0000259" key="4">
    <source>
        <dbReference type="Pfam" id="PF13336"/>
    </source>
</evidence>
<dbReference type="PANTHER" id="PTHR21432">
    <property type="entry name" value="ACETYL-COA HYDROLASE-RELATED"/>
    <property type="match status" value="1"/>
</dbReference>
<dbReference type="EMBL" id="CP013862">
    <property type="protein sequence ID" value="ALX49584.1"/>
    <property type="molecule type" value="Genomic_DNA"/>
</dbReference>
<feature type="domain" description="Acetyl-CoA hydrolase/transferase C-terminal" evidence="4">
    <location>
        <begin position="268"/>
        <end position="420"/>
    </location>
</feature>
<feature type="domain" description="Acetyl-CoA hydrolase/transferase N-terminal" evidence="3">
    <location>
        <begin position="74"/>
        <end position="179"/>
    </location>
</feature>
<reference evidence="5 6" key="1">
    <citation type="submission" date="2016-01" db="EMBL/GenBank/DDBJ databases">
        <title>Complete genome sequence of strain Lentibacillus amyloliquefaciens LAM0015T isolated from saline sediment.</title>
        <authorList>
            <person name="Wang J.-L."/>
            <person name="He M.-X."/>
        </authorList>
    </citation>
    <scope>NUCLEOTIDE SEQUENCE [LARGE SCALE GENOMIC DNA]</scope>
    <source>
        <strain evidence="5 6">LAM0015</strain>
    </source>
</reference>
<dbReference type="InterPro" id="IPR046433">
    <property type="entry name" value="ActCoA_hydro"/>
</dbReference>
<dbReference type="SUPFAM" id="SSF100950">
    <property type="entry name" value="NagB/RpiA/CoA transferase-like"/>
    <property type="match status" value="2"/>
</dbReference>
<dbReference type="STRING" id="1472767.AOX59_14025"/>
<evidence type="ECO:0000256" key="1">
    <source>
        <dbReference type="ARBA" id="ARBA00009632"/>
    </source>
</evidence>
<dbReference type="GO" id="GO:0008775">
    <property type="term" value="F:acetate CoA-transferase activity"/>
    <property type="evidence" value="ECO:0007669"/>
    <property type="project" value="InterPro"/>
</dbReference>
<dbReference type="InterPro" id="IPR003702">
    <property type="entry name" value="ActCoA_hydro_N"/>
</dbReference>
<protein>
    <submittedName>
        <fullName evidence="5">4-hydroxybutyrate CoA-transferase</fullName>
    </submittedName>
</protein>
<evidence type="ECO:0000259" key="3">
    <source>
        <dbReference type="Pfam" id="PF02550"/>
    </source>
</evidence>
<dbReference type="InterPro" id="IPR037171">
    <property type="entry name" value="NagB/RpiA_transferase-like"/>
</dbReference>
<dbReference type="InterPro" id="IPR038460">
    <property type="entry name" value="AcetylCoA_hyd_C_sf"/>
</dbReference>
<evidence type="ECO:0000313" key="5">
    <source>
        <dbReference type="EMBL" id="ALX49584.1"/>
    </source>
</evidence>